<dbReference type="InterPro" id="IPR001584">
    <property type="entry name" value="Integrase_cat-core"/>
</dbReference>
<dbReference type="PROSITE" id="PS50994">
    <property type="entry name" value="INTEGRASE"/>
    <property type="match status" value="1"/>
</dbReference>
<keyword evidence="3" id="KW-0255">Endonuclease</keyword>
<sequence length="191" mass="21891">MRNLKNYVVGLNMKKKSAMDCEESEICEGCMNVKSSVQPFGSSAYGKVKMSAFLEVAHSDVTGTLRVKSQGGVRYLVTFIDDFSRLIHAYFIQSKREVFSKFNDFKALVENQFGKRIKCLRSDNGEKYVNIKFANVCRNSGMIHQTTVPYSPQQNELAERMNRTLTERARCMLSHMQVEEKWWAEAMNTAV</sequence>
<keyword evidence="8" id="KW-0239">DNA-directed DNA polymerase</keyword>
<dbReference type="SUPFAM" id="SSF53098">
    <property type="entry name" value="Ribonuclease H-like"/>
    <property type="match status" value="1"/>
</dbReference>
<dbReference type="GO" id="GO:0015074">
    <property type="term" value="P:DNA integration"/>
    <property type="evidence" value="ECO:0007669"/>
    <property type="project" value="UniProtKB-KW"/>
</dbReference>
<dbReference type="InterPro" id="IPR036397">
    <property type="entry name" value="RNaseH_sf"/>
</dbReference>
<evidence type="ECO:0000256" key="4">
    <source>
        <dbReference type="ARBA" id="ARBA00022801"/>
    </source>
</evidence>
<dbReference type="InterPro" id="IPR039537">
    <property type="entry name" value="Retrotran_Ty1/copia-like"/>
</dbReference>
<protein>
    <submittedName>
        <fullName evidence="11">Putative polyprotein</fullName>
    </submittedName>
</protein>
<gene>
    <name evidence="11" type="primary">AlNc14C1256G12851</name>
    <name evidence="11" type="ORF">ALNC14_142730</name>
</gene>
<keyword evidence="8" id="KW-0548">Nucleotidyltransferase</keyword>
<proteinExistence type="predicted"/>
<evidence type="ECO:0000256" key="7">
    <source>
        <dbReference type="ARBA" id="ARBA00022918"/>
    </source>
</evidence>
<evidence type="ECO:0000313" key="11">
    <source>
        <dbReference type="EMBL" id="CCA28129.1"/>
    </source>
</evidence>
<evidence type="ECO:0000256" key="2">
    <source>
        <dbReference type="ARBA" id="ARBA00022723"/>
    </source>
</evidence>
<dbReference type="GO" id="GO:0006310">
    <property type="term" value="P:DNA recombination"/>
    <property type="evidence" value="ECO:0007669"/>
    <property type="project" value="UniProtKB-KW"/>
</dbReference>
<keyword evidence="9" id="KW-0233">DNA recombination</keyword>
<evidence type="ECO:0000256" key="3">
    <source>
        <dbReference type="ARBA" id="ARBA00022759"/>
    </source>
</evidence>
<dbReference type="EMBL" id="FR824941">
    <property type="protein sequence ID" value="CCA28129.1"/>
    <property type="molecule type" value="Genomic_DNA"/>
</dbReference>
<dbReference type="GO" id="GO:0003676">
    <property type="term" value="F:nucleic acid binding"/>
    <property type="evidence" value="ECO:0007669"/>
    <property type="project" value="InterPro"/>
</dbReference>
<dbReference type="AlphaFoldDB" id="F0X2L6"/>
<reference evidence="11" key="1">
    <citation type="journal article" date="2011" name="PLoS Biol.">
        <title>Gene gain and loss during evolution of obligate parasitism in the white rust pathogen of Arabidopsis thaliana.</title>
        <authorList>
            <person name="Kemen E."/>
            <person name="Gardiner A."/>
            <person name="Schultz-Larsen T."/>
            <person name="Kemen A.C."/>
            <person name="Balmuth A.L."/>
            <person name="Robert-Seilaniantz A."/>
            <person name="Bailey K."/>
            <person name="Holub E."/>
            <person name="Studholme D.J."/>
            <person name="Maclean D."/>
            <person name="Jones J.D."/>
        </authorList>
    </citation>
    <scope>NUCLEOTIDE SEQUENCE</scope>
</reference>
<evidence type="ECO:0000256" key="6">
    <source>
        <dbReference type="ARBA" id="ARBA00022908"/>
    </source>
</evidence>
<feature type="domain" description="Integrase catalytic" evidence="10">
    <location>
        <begin position="35"/>
        <end position="191"/>
    </location>
</feature>
<dbReference type="Pfam" id="PF00665">
    <property type="entry name" value="rve"/>
    <property type="match status" value="1"/>
</dbReference>
<dbReference type="GO" id="GO:0003964">
    <property type="term" value="F:RNA-directed DNA polymerase activity"/>
    <property type="evidence" value="ECO:0007669"/>
    <property type="project" value="UniProtKB-KW"/>
</dbReference>
<keyword evidence="4" id="KW-0378">Hydrolase</keyword>
<name>F0X2L6_9STRA</name>
<keyword evidence="6" id="KW-0229">DNA integration</keyword>
<keyword evidence="7" id="KW-0695">RNA-directed DNA polymerase</keyword>
<dbReference type="GO" id="GO:0016787">
    <property type="term" value="F:hydrolase activity"/>
    <property type="evidence" value="ECO:0007669"/>
    <property type="project" value="UniProtKB-KW"/>
</dbReference>
<dbReference type="GO" id="GO:0046872">
    <property type="term" value="F:metal ion binding"/>
    <property type="evidence" value="ECO:0007669"/>
    <property type="project" value="UniProtKB-KW"/>
</dbReference>
<keyword evidence="5" id="KW-0460">Magnesium</keyword>
<dbReference type="PANTHER" id="PTHR42648">
    <property type="entry name" value="TRANSPOSASE, PUTATIVE-RELATED"/>
    <property type="match status" value="1"/>
</dbReference>
<dbReference type="GO" id="GO:0003887">
    <property type="term" value="F:DNA-directed DNA polymerase activity"/>
    <property type="evidence" value="ECO:0007669"/>
    <property type="project" value="UniProtKB-KW"/>
</dbReference>
<dbReference type="PANTHER" id="PTHR42648:SF11">
    <property type="entry name" value="TRANSPOSON TY4-P GAG-POL POLYPROTEIN"/>
    <property type="match status" value="1"/>
</dbReference>
<dbReference type="GO" id="GO:0004519">
    <property type="term" value="F:endonuclease activity"/>
    <property type="evidence" value="ECO:0007669"/>
    <property type="project" value="UniProtKB-KW"/>
</dbReference>
<accession>F0X2L6</accession>
<evidence type="ECO:0000256" key="9">
    <source>
        <dbReference type="ARBA" id="ARBA00023172"/>
    </source>
</evidence>
<dbReference type="InterPro" id="IPR012337">
    <property type="entry name" value="RNaseH-like_sf"/>
</dbReference>
<evidence type="ECO:0000256" key="5">
    <source>
        <dbReference type="ARBA" id="ARBA00022842"/>
    </source>
</evidence>
<dbReference type="HOGENOM" id="CLU_001650_20_5_1"/>
<evidence type="ECO:0000259" key="10">
    <source>
        <dbReference type="PROSITE" id="PS50994"/>
    </source>
</evidence>
<evidence type="ECO:0000256" key="8">
    <source>
        <dbReference type="ARBA" id="ARBA00022932"/>
    </source>
</evidence>
<keyword evidence="2" id="KW-0479">Metal-binding</keyword>
<organism evidence="11">
    <name type="scientific">Albugo laibachii Nc14</name>
    <dbReference type="NCBI Taxonomy" id="890382"/>
    <lineage>
        <taxon>Eukaryota</taxon>
        <taxon>Sar</taxon>
        <taxon>Stramenopiles</taxon>
        <taxon>Oomycota</taxon>
        <taxon>Peronosporomycetes</taxon>
        <taxon>Albuginales</taxon>
        <taxon>Albuginaceae</taxon>
        <taxon>Albugo</taxon>
    </lineage>
</organism>
<keyword evidence="1" id="KW-0540">Nuclease</keyword>
<dbReference type="Gene3D" id="3.30.420.10">
    <property type="entry name" value="Ribonuclease H-like superfamily/Ribonuclease H"/>
    <property type="match status" value="1"/>
</dbReference>
<evidence type="ECO:0000256" key="1">
    <source>
        <dbReference type="ARBA" id="ARBA00022722"/>
    </source>
</evidence>
<keyword evidence="8" id="KW-0808">Transferase</keyword>
<reference evidence="11" key="2">
    <citation type="submission" date="2011-02" db="EMBL/GenBank/DDBJ databases">
        <authorList>
            <person name="MacLean D."/>
        </authorList>
    </citation>
    <scope>NUCLEOTIDE SEQUENCE</scope>
</reference>